<evidence type="ECO:0000256" key="1">
    <source>
        <dbReference type="ARBA" id="ARBA00004572"/>
    </source>
</evidence>
<evidence type="ECO:0000256" key="4">
    <source>
        <dbReference type="ARBA" id="ARBA00022692"/>
    </source>
</evidence>
<keyword evidence="8" id="KW-0472">Membrane</keyword>
<evidence type="ECO:0000256" key="5">
    <source>
        <dbReference type="ARBA" id="ARBA00022787"/>
    </source>
</evidence>
<dbReference type="AlphaFoldDB" id="A0AAV1V378"/>
<reference evidence="13" key="1">
    <citation type="submission" date="2024-01" db="EMBL/GenBank/DDBJ databases">
        <authorList>
            <person name="Webb A."/>
        </authorList>
    </citation>
    <scope>NUCLEOTIDE SEQUENCE</scope>
    <source>
        <strain evidence="13">Pm1</strain>
    </source>
</reference>
<keyword evidence="11" id="KW-0732">Signal</keyword>
<dbReference type="InterPro" id="IPR050214">
    <property type="entry name" value="Cys_Synth/Cystath_Beta-Synth"/>
</dbReference>
<dbReference type="Pfam" id="PF00291">
    <property type="entry name" value="PALP"/>
    <property type="match status" value="1"/>
</dbReference>
<sequence>MKSGAASTASLWRWSLCITMTSLSLWKLVELVVSASGYWDRCSHTRSKKNQILAGFPGLIGNTPLVELTSLSRATGCTILAKAEFLNPGGSSKDRVAKKIVEDGERRGLLKEGGTIVEGTSGSTGISLSLMARARGYRCIVVMPDDQAKEKSQFLSQFGAEVVLVKPASIVNAKHYVNEAKRLARKTQGGYFTDQFENTANFDSHYSTTGPEIWRQTNGTVDAFVMAAGTGGTIAGTSVYLKEQNPDVQVFLADPPGSSLYNKVRNNVCFAPQQAEAKVRRHRYDTIAEGVGIDRLTKNFLLAKIDDAFTVTDQEMVEMSRFLLREEGIFVGSSSSLNCVAAVRAARKLGPGRTIVTVLCDSGQRHLTKFWNDEHIRKEWQLEPKASHLEFLDGSSGQP</sequence>
<evidence type="ECO:0000256" key="7">
    <source>
        <dbReference type="ARBA" id="ARBA00023128"/>
    </source>
</evidence>
<dbReference type="InterPro" id="IPR036052">
    <property type="entry name" value="TrpB-like_PALP_sf"/>
</dbReference>
<organism evidence="13 14">
    <name type="scientific">Peronospora matthiolae</name>
    <dbReference type="NCBI Taxonomy" id="2874970"/>
    <lineage>
        <taxon>Eukaryota</taxon>
        <taxon>Sar</taxon>
        <taxon>Stramenopiles</taxon>
        <taxon>Oomycota</taxon>
        <taxon>Peronosporomycetes</taxon>
        <taxon>Peronosporales</taxon>
        <taxon>Peronosporaceae</taxon>
        <taxon>Peronospora</taxon>
    </lineage>
</organism>
<evidence type="ECO:0000256" key="10">
    <source>
        <dbReference type="ARBA" id="ARBA00078545"/>
    </source>
</evidence>
<proteinExistence type="predicted"/>
<dbReference type="GO" id="GO:0005741">
    <property type="term" value="C:mitochondrial outer membrane"/>
    <property type="evidence" value="ECO:0007669"/>
    <property type="project" value="UniProtKB-SubCell"/>
</dbReference>
<keyword evidence="4" id="KW-0812">Transmembrane</keyword>
<comment type="subcellular location">
    <subcellularLocation>
        <location evidence="1">Mitochondrion outer membrane</location>
        <topology evidence="1">Single-pass membrane protein</topology>
    </subcellularLocation>
</comment>
<feature type="domain" description="Tryptophan synthase beta chain-like PALP" evidence="12">
    <location>
        <begin position="59"/>
        <end position="361"/>
    </location>
</feature>
<dbReference type="NCBIfam" id="NF007989">
    <property type="entry name" value="PRK10717.1"/>
    <property type="match status" value="1"/>
</dbReference>
<dbReference type="EMBL" id="CAKLBY020000254">
    <property type="protein sequence ID" value="CAK7940142.1"/>
    <property type="molecule type" value="Genomic_DNA"/>
</dbReference>
<keyword evidence="7" id="KW-0496">Mitochondrion</keyword>
<evidence type="ECO:0000256" key="8">
    <source>
        <dbReference type="ARBA" id="ARBA00023136"/>
    </source>
</evidence>
<dbReference type="InterPro" id="IPR001926">
    <property type="entry name" value="TrpB-like_PALP"/>
</dbReference>
<comment type="catalytic activity">
    <reaction evidence="9">
        <text>O-acetyl-L-serine + hydrogen sulfide = L-cysteine + acetate</text>
        <dbReference type="Rhea" id="RHEA:14829"/>
        <dbReference type="ChEBI" id="CHEBI:29919"/>
        <dbReference type="ChEBI" id="CHEBI:30089"/>
        <dbReference type="ChEBI" id="CHEBI:35235"/>
        <dbReference type="ChEBI" id="CHEBI:58340"/>
        <dbReference type="EC" id="2.5.1.47"/>
    </reaction>
</comment>
<name>A0AAV1V378_9STRA</name>
<evidence type="ECO:0000256" key="6">
    <source>
        <dbReference type="ARBA" id="ARBA00022989"/>
    </source>
</evidence>
<dbReference type="SUPFAM" id="SSF53686">
    <property type="entry name" value="Tryptophan synthase beta subunit-like PLP-dependent enzymes"/>
    <property type="match status" value="1"/>
</dbReference>
<dbReference type="Proteomes" id="UP001162060">
    <property type="component" value="Unassembled WGS sequence"/>
</dbReference>
<dbReference type="PANTHER" id="PTHR10314">
    <property type="entry name" value="CYSTATHIONINE BETA-SYNTHASE"/>
    <property type="match status" value="1"/>
</dbReference>
<comment type="caution">
    <text evidence="13">The sequence shown here is derived from an EMBL/GenBank/DDBJ whole genome shotgun (WGS) entry which is preliminary data.</text>
</comment>
<dbReference type="CDD" id="cd01561">
    <property type="entry name" value="CBS_like"/>
    <property type="match status" value="1"/>
</dbReference>
<evidence type="ECO:0000313" key="14">
    <source>
        <dbReference type="Proteomes" id="UP001162060"/>
    </source>
</evidence>
<protein>
    <recommendedName>
        <fullName evidence="2">cysteine synthase</fullName>
        <ecNumber evidence="2">2.5.1.47</ecNumber>
    </recommendedName>
    <alternativeName>
        <fullName evidence="10">Cysteine synthase-like protein</fullName>
    </alternativeName>
</protein>
<dbReference type="GO" id="GO:0004124">
    <property type="term" value="F:cysteine synthase activity"/>
    <property type="evidence" value="ECO:0007669"/>
    <property type="project" value="UniProtKB-EC"/>
</dbReference>
<evidence type="ECO:0000256" key="9">
    <source>
        <dbReference type="ARBA" id="ARBA00047931"/>
    </source>
</evidence>
<evidence type="ECO:0000256" key="3">
    <source>
        <dbReference type="ARBA" id="ARBA00022679"/>
    </source>
</evidence>
<accession>A0AAV1V378</accession>
<feature type="signal peptide" evidence="11">
    <location>
        <begin position="1"/>
        <end position="31"/>
    </location>
</feature>
<keyword evidence="3" id="KW-0808">Transferase</keyword>
<evidence type="ECO:0000259" key="12">
    <source>
        <dbReference type="Pfam" id="PF00291"/>
    </source>
</evidence>
<dbReference type="FunFam" id="3.40.50.1100:FF:000096">
    <property type="entry name" value="Related to cysteine synthase"/>
    <property type="match status" value="1"/>
</dbReference>
<evidence type="ECO:0000256" key="11">
    <source>
        <dbReference type="SAM" id="SignalP"/>
    </source>
</evidence>
<dbReference type="EC" id="2.5.1.47" evidence="2"/>
<keyword evidence="6" id="KW-1133">Transmembrane helix</keyword>
<evidence type="ECO:0000256" key="2">
    <source>
        <dbReference type="ARBA" id="ARBA00012681"/>
    </source>
</evidence>
<dbReference type="Gene3D" id="3.40.50.1100">
    <property type="match status" value="2"/>
</dbReference>
<keyword evidence="5" id="KW-1000">Mitochondrion outer membrane</keyword>
<feature type="chain" id="PRO_5043415840" description="cysteine synthase" evidence="11">
    <location>
        <begin position="32"/>
        <end position="399"/>
    </location>
</feature>
<gene>
    <name evidence="13" type="ORF">PM001_LOCUS25292</name>
</gene>
<evidence type="ECO:0000313" key="13">
    <source>
        <dbReference type="EMBL" id="CAK7940142.1"/>
    </source>
</evidence>